<evidence type="ECO:0000259" key="1">
    <source>
        <dbReference type="Pfam" id="PF20183"/>
    </source>
</evidence>
<evidence type="ECO:0000313" key="2">
    <source>
        <dbReference type="EMBL" id="KAH6890572.1"/>
    </source>
</evidence>
<dbReference type="AlphaFoldDB" id="A0A9P8W954"/>
<dbReference type="Pfam" id="PF20183">
    <property type="entry name" value="DUF6546"/>
    <property type="match status" value="1"/>
</dbReference>
<proteinExistence type="predicted"/>
<name>A0A9P8W954_9HYPO</name>
<protein>
    <recommendedName>
        <fullName evidence="1">DUF6546 domain-containing protein</fullName>
    </recommendedName>
</protein>
<reference evidence="2 3" key="1">
    <citation type="journal article" date="2021" name="Nat. Commun.">
        <title>Genetic determinants of endophytism in the Arabidopsis root mycobiome.</title>
        <authorList>
            <person name="Mesny F."/>
            <person name="Miyauchi S."/>
            <person name="Thiergart T."/>
            <person name="Pickel B."/>
            <person name="Atanasova L."/>
            <person name="Karlsson M."/>
            <person name="Huettel B."/>
            <person name="Barry K.W."/>
            <person name="Haridas S."/>
            <person name="Chen C."/>
            <person name="Bauer D."/>
            <person name="Andreopoulos W."/>
            <person name="Pangilinan J."/>
            <person name="LaButti K."/>
            <person name="Riley R."/>
            <person name="Lipzen A."/>
            <person name="Clum A."/>
            <person name="Drula E."/>
            <person name="Henrissat B."/>
            <person name="Kohler A."/>
            <person name="Grigoriev I.V."/>
            <person name="Martin F.M."/>
            <person name="Hacquard S."/>
        </authorList>
    </citation>
    <scope>NUCLEOTIDE SEQUENCE [LARGE SCALE GENOMIC DNA]</scope>
    <source>
        <strain evidence="2 3">MPI-CAGE-CH-0241</strain>
    </source>
</reference>
<dbReference type="EMBL" id="JAGPYM010000009">
    <property type="protein sequence ID" value="KAH6890572.1"/>
    <property type="molecule type" value="Genomic_DNA"/>
</dbReference>
<comment type="caution">
    <text evidence="2">The sequence shown here is derived from an EMBL/GenBank/DDBJ whole genome shotgun (WGS) entry which is preliminary data.</text>
</comment>
<organism evidence="2 3">
    <name type="scientific">Thelonectria olida</name>
    <dbReference type="NCBI Taxonomy" id="1576542"/>
    <lineage>
        <taxon>Eukaryota</taxon>
        <taxon>Fungi</taxon>
        <taxon>Dikarya</taxon>
        <taxon>Ascomycota</taxon>
        <taxon>Pezizomycotina</taxon>
        <taxon>Sordariomycetes</taxon>
        <taxon>Hypocreomycetidae</taxon>
        <taxon>Hypocreales</taxon>
        <taxon>Nectriaceae</taxon>
        <taxon>Thelonectria</taxon>
    </lineage>
</organism>
<gene>
    <name evidence="2" type="ORF">B0T10DRAFT_596660</name>
</gene>
<evidence type="ECO:0000313" key="3">
    <source>
        <dbReference type="Proteomes" id="UP000777438"/>
    </source>
</evidence>
<dbReference type="OrthoDB" id="4802432at2759"/>
<feature type="domain" description="DUF6546" evidence="1">
    <location>
        <begin position="301"/>
        <end position="491"/>
    </location>
</feature>
<keyword evidence="3" id="KW-1185">Reference proteome</keyword>
<accession>A0A9P8W954</accession>
<dbReference type="Proteomes" id="UP000777438">
    <property type="component" value="Unassembled WGS sequence"/>
</dbReference>
<dbReference type="InterPro" id="IPR046676">
    <property type="entry name" value="DUF6546"/>
</dbReference>
<sequence>MFFSILPCELQLTIFEILCATTVRLPRGTGANHLVHPSSAYASVNTTWQRFFEKHNFKHIILQQYDIDDFRTVVHDKGHRRRLVEWIWLRLELPQYGCHLCEEPESDKEELQNNIIFTDMVWTLFDLLATWRKMSGFRVDKGTLTLELSAHSPSDSQHWWKELQGRINDTPWKAHSLPRSRISDRAHGWRKGRQLLAPGRGAIMRAHGHPQGLQFDHNAPSARQMRKLPKVSVVGRLVIRRQFYRNISVPWALKPIIESLTHLTDLRYETWRGIDSEVAPGRAIRDAQRIQLFRDVFKYRRSLRRVSIFEDFDSIVYPADVSIQPVDPELGQALAKASRGFEEVHAALNIDAADFFSPILDHRPRGGVEWLRLKHLSLTSLEMGPIGYRLLIHRAAEAAKVMPVLELMELWNGQQEWAGIFRFQVEGDQAMIQLLTTFTANFLPVTSRIWREVAAERGCRHELKMRLGTLDATVDDFVSVLPLLKFKKRILMDTSLHQLLTFWGIKDA</sequence>